<dbReference type="HAMAP" id="MF_02065">
    <property type="entry name" value="MltG"/>
    <property type="match status" value="1"/>
</dbReference>
<name>A0A386HLM5_9BACT</name>
<keyword evidence="4 7" id="KW-0472">Membrane</keyword>
<evidence type="ECO:0000313" key="8">
    <source>
        <dbReference type="EMBL" id="AYD46274.1"/>
    </source>
</evidence>
<comment type="similarity">
    <text evidence="7">Belongs to the transglycosylase MltG family.</text>
</comment>
<dbReference type="NCBIfam" id="TIGR00247">
    <property type="entry name" value="endolytic transglycosylase MltG"/>
    <property type="match status" value="1"/>
</dbReference>
<dbReference type="InterPro" id="IPR003770">
    <property type="entry name" value="MLTG-like"/>
</dbReference>
<dbReference type="AlphaFoldDB" id="A0A386HLM5"/>
<dbReference type="GO" id="GO:0009252">
    <property type="term" value="P:peptidoglycan biosynthetic process"/>
    <property type="evidence" value="ECO:0007669"/>
    <property type="project" value="UniProtKB-UniRule"/>
</dbReference>
<comment type="function">
    <text evidence="7">Functions as a peptidoglycan terminase that cleaves nascent peptidoglycan strands endolytically to terminate their elongation.</text>
</comment>
<dbReference type="OrthoDB" id="9814591at2"/>
<evidence type="ECO:0000256" key="5">
    <source>
        <dbReference type="ARBA" id="ARBA00023239"/>
    </source>
</evidence>
<keyword evidence="1 7" id="KW-1003">Cell membrane</keyword>
<evidence type="ECO:0000256" key="3">
    <source>
        <dbReference type="ARBA" id="ARBA00022989"/>
    </source>
</evidence>
<evidence type="ECO:0000256" key="7">
    <source>
        <dbReference type="HAMAP-Rule" id="MF_02065"/>
    </source>
</evidence>
<gene>
    <name evidence="7 8" type="primary">mltG</name>
    <name evidence="8" type="ORF">D6B99_00740</name>
</gene>
<dbReference type="GO" id="GO:0071555">
    <property type="term" value="P:cell wall organization"/>
    <property type="evidence" value="ECO:0007669"/>
    <property type="project" value="UniProtKB-KW"/>
</dbReference>
<feature type="transmembrane region" description="Helical" evidence="7">
    <location>
        <begin position="7"/>
        <end position="24"/>
    </location>
</feature>
<dbReference type="PANTHER" id="PTHR30518">
    <property type="entry name" value="ENDOLYTIC MUREIN TRANSGLYCOSYLASE"/>
    <property type="match status" value="1"/>
</dbReference>
<dbReference type="GO" id="GO:0008932">
    <property type="term" value="F:lytic endotransglycosylase activity"/>
    <property type="evidence" value="ECO:0007669"/>
    <property type="project" value="UniProtKB-UniRule"/>
</dbReference>
<reference evidence="8 9" key="1">
    <citation type="submission" date="2018-09" db="EMBL/GenBank/DDBJ databases">
        <title>Arachidicoccus sp. nov., a bacterium isolated from soil.</title>
        <authorList>
            <person name="Weon H.-Y."/>
            <person name="Kwon S.-W."/>
            <person name="Lee S.A."/>
        </authorList>
    </citation>
    <scope>NUCLEOTIDE SEQUENCE [LARGE SCALE GENOMIC DNA]</scope>
    <source>
        <strain evidence="8 9">KIS59-12</strain>
    </source>
</reference>
<keyword evidence="5 7" id="KW-0456">Lyase</keyword>
<comment type="catalytic activity">
    <reaction evidence="7">
        <text>a peptidoglycan chain = a peptidoglycan chain with N-acetyl-1,6-anhydromuramyl-[peptide] at the reducing end + a peptidoglycan chain with N-acetylglucosamine at the non-reducing end.</text>
        <dbReference type="EC" id="4.2.2.29"/>
    </reaction>
</comment>
<protein>
    <recommendedName>
        <fullName evidence="7">Endolytic murein transglycosylase</fullName>
        <ecNumber evidence="7">4.2.2.29</ecNumber>
    </recommendedName>
    <alternativeName>
        <fullName evidence="7">Peptidoglycan lytic transglycosylase</fullName>
    </alternativeName>
    <alternativeName>
        <fullName evidence="7">Peptidoglycan polymerization terminase</fullName>
    </alternativeName>
</protein>
<keyword evidence="3 7" id="KW-1133">Transmembrane helix</keyword>
<dbReference type="EC" id="4.2.2.29" evidence="7"/>
<dbReference type="RefSeq" id="WP_119984129.1">
    <property type="nucleotide sequence ID" value="NZ_CP032489.1"/>
</dbReference>
<evidence type="ECO:0000256" key="2">
    <source>
        <dbReference type="ARBA" id="ARBA00022692"/>
    </source>
</evidence>
<comment type="subcellular location">
    <subcellularLocation>
        <location evidence="7">Cell membrane</location>
        <topology evidence="7">Single-pass membrane protein</topology>
    </subcellularLocation>
</comment>
<sequence>MKIFGKLITIIILITLLIAAWLLFSRATSFNGKLKHIYINPASTLSFQAQIEEQINKGDIIDNVKAFNFFAQYSGAFTALTPGRFTIKKGESIYSIIQMFKHNRQDTVHFTIKRVRTLKGFAAMLGNNFISDSAKSLAFISSNDSLRPFGVDTFTFTTLLLPGTYDMKWQYTMPQILSIFAKAKENFWQSNNRRERAAALGLTPEQATTLASIVEDETLKNSEKDTIAGVYLNRLQRGMPLAADPTIKFALNDFTIKRILFEDLKVKSPYNTYINKGLPPGAICTPDSATIEAVLNAPKTDYLFFVAKPDFSGYHNFSIDFKSHALKAKEYQDALDARNIQ</sequence>
<dbReference type="EMBL" id="CP032489">
    <property type="protein sequence ID" value="AYD46274.1"/>
    <property type="molecule type" value="Genomic_DNA"/>
</dbReference>
<keyword evidence="2 7" id="KW-0812">Transmembrane</keyword>
<dbReference type="Proteomes" id="UP000266118">
    <property type="component" value="Chromosome"/>
</dbReference>
<dbReference type="Gene3D" id="3.30.160.60">
    <property type="entry name" value="Classic Zinc Finger"/>
    <property type="match status" value="1"/>
</dbReference>
<dbReference type="Pfam" id="PF02618">
    <property type="entry name" value="YceG"/>
    <property type="match status" value="1"/>
</dbReference>
<evidence type="ECO:0000256" key="6">
    <source>
        <dbReference type="ARBA" id="ARBA00023316"/>
    </source>
</evidence>
<dbReference type="KEGG" id="ark:D6B99_00740"/>
<evidence type="ECO:0000313" key="9">
    <source>
        <dbReference type="Proteomes" id="UP000266118"/>
    </source>
</evidence>
<feature type="site" description="Important for catalytic activity" evidence="7">
    <location>
        <position position="217"/>
    </location>
</feature>
<organism evidence="8 9">
    <name type="scientific">Arachidicoccus soli</name>
    <dbReference type="NCBI Taxonomy" id="2341117"/>
    <lineage>
        <taxon>Bacteria</taxon>
        <taxon>Pseudomonadati</taxon>
        <taxon>Bacteroidota</taxon>
        <taxon>Chitinophagia</taxon>
        <taxon>Chitinophagales</taxon>
        <taxon>Chitinophagaceae</taxon>
        <taxon>Arachidicoccus</taxon>
    </lineage>
</organism>
<dbReference type="GO" id="GO:0005886">
    <property type="term" value="C:plasma membrane"/>
    <property type="evidence" value="ECO:0007669"/>
    <property type="project" value="UniProtKB-SubCell"/>
</dbReference>
<keyword evidence="6 7" id="KW-0961">Cell wall biogenesis/degradation</keyword>
<evidence type="ECO:0000256" key="4">
    <source>
        <dbReference type="ARBA" id="ARBA00023136"/>
    </source>
</evidence>
<keyword evidence="9" id="KW-1185">Reference proteome</keyword>
<proteinExistence type="inferred from homology"/>
<accession>A0A386HLM5</accession>
<dbReference type="PANTHER" id="PTHR30518:SF2">
    <property type="entry name" value="ENDOLYTIC MUREIN TRANSGLYCOSYLASE"/>
    <property type="match status" value="1"/>
</dbReference>
<evidence type="ECO:0000256" key="1">
    <source>
        <dbReference type="ARBA" id="ARBA00022475"/>
    </source>
</evidence>